<gene>
    <name evidence="9" type="primary">omh1</name>
    <name evidence="8" type="ORF">SJAG_01264</name>
</gene>
<dbReference type="InterPro" id="IPR029044">
    <property type="entry name" value="Nucleotide-diphossugar_trans"/>
</dbReference>
<keyword evidence="10" id="KW-1185">Reference proteome</keyword>
<dbReference type="AlphaFoldDB" id="B6K073"/>
<dbReference type="GO" id="GO:0000032">
    <property type="term" value="P:cell wall mannoprotein biosynthetic process"/>
    <property type="evidence" value="ECO:0000318"/>
    <property type="project" value="GO_Central"/>
</dbReference>
<keyword evidence="5" id="KW-0256">Endoplasmic reticulum</keyword>
<evidence type="ECO:0000256" key="3">
    <source>
        <dbReference type="ARBA" id="ARBA00022676"/>
    </source>
</evidence>
<name>B6K073_SCHJY</name>
<keyword evidence="7" id="KW-1133">Transmembrane helix</keyword>
<dbReference type="Gene3D" id="3.90.550.10">
    <property type="entry name" value="Spore Coat Polysaccharide Biosynthesis Protein SpsA, Chain A"/>
    <property type="match status" value="1"/>
</dbReference>
<keyword evidence="7" id="KW-0812">Transmembrane</keyword>
<sequence>MIGLPNRLVRFAIVASIVLTFIFLGFTQTDKIRQTLDLQKSGILGGNSEKKPEAPHEYYEIKTHKSQPNTDYLPDGRVNAAFVTLVRNEDLHDMLLSIERLENRFNKRYHYPWVFLNDKEFTEEFKTAIRAAVSGGAEFGFVEPKYWSIPSHIDQDKMHASWRDMEKNNIIYGGSESYRHMCRFESGFFYRHPLVSQYEYYWRVEPSVDFYCDIDFDPFVYMKENEKLYAFTISLHEYAETVTTLWDVTKAFVAEHPTAIHPNNTLEFISDDNGQSYNMCHFWSNFEIASVNFWTSEPYASYFEYLDRMGGFFYERWGDAPVHSIAAALFMDRKHLHFFNEIGYYHPGITHCPIEDEFRSKCSCRPSDTIDFNGYSCNKHWYEVMNIPFPQNYELYLK</sequence>
<dbReference type="Proteomes" id="UP000001744">
    <property type="component" value="Unassembled WGS sequence"/>
</dbReference>
<evidence type="ECO:0000313" key="9">
    <source>
        <dbReference type="JaponicusDB" id="SJAG_01264"/>
    </source>
</evidence>
<dbReference type="GeneID" id="7048412"/>
<evidence type="ECO:0000256" key="7">
    <source>
        <dbReference type="SAM" id="Phobius"/>
    </source>
</evidence>
<evidence type="ECO:0000256" key="1">
    <source>
        <dbReference type="ARBA" id="ARBA00004240"/>
    </source>
</evidence>
<dbReference type="VEuPathDB" id="FungiDB:SJAG_01264"/>
<dbReference type="GO" id="GO:0005794">
    <property type="term" value="C:Golgi apparatus"/>
    <property type="evidence" value="ECO:0000318"/>
    <property type="project" value="GO_Central"/>
</dbReference>
<dbReference type="GO" id="GO:0000139">
    <property type="term" value="C:Golgi membrane"/>
    <property type="evidence" value="ECO:0007669"/>
    <property type="project" value="EnsemblFungi"/>
</dbReference>
<dbReference type="PANTHER" id="PTHR31121:SF6">
    <property type="entry name" value="ALPHA-1,2 MANNOSYLTRANSFERASE KTR1"/>
    <property type="match status" value="1"/>
</dbReference>
<dbReference type="HOGENOM" id="CLU_024327_4_1_1"/>
<dbReference type="PANTHER" id="PTHR31121">
    <property type="entry name" value="ALPHA-1,2 MANNOSYLTRANSFERASE KTR1"/>
    <property type="match status" value="1"/>
</dbReference>
<feature type="active site" description="Nucleophile" evidence="6">
    <location>
        <position position="287"/>
    </location>
</feature>
<protein>
    <submittedName>
        <fullName evidence="8">Alpha-1,2-mannosyltransferase</fullName>
    </submittedName>
</protein>
<organism evidence="8 10">
    <name type="scientific">Schizosaccharomyces japonicus (strain yFS275 / FY16936)</name>
    <name type="common">Fission yeast</name>
    <dbReference type="NCBI Taxonomy" id="402676"/>
    <lineage>
        <taxon>Eukaryota</taxon>
        <taxon>Fungi</taxon>
        <taxon>Dikarya</taxon>
        <taxon>Ascomycota</taxon>
        <taxon>Taphrinomycotina</taxon>
        <taxon>Schizosaccharomycetes</taxon>
        <taxon>Schizosaccharomycetales</taxon>
        <taxon>Schizosaccharomycetaceae</taxon>
        <taxon>Schizosaccharomyces</taxon>
    </lineage>
</organism>
<comment type="similarity">
    <text evidence="2">Belongs to the glycosyltransferase 15 family.</text>
</comment>
<dbReference type="FunFam" id="3.90.550.10:FF:000051">
    <property type="entry name" value="Alpha-1,2-mannosyltransferase (Ktr4)"/>
    <property type="match status" value="1"/>
</dbReference>
<comment type="subcellular location">
    <subcellularLocation>
        <location evidence="1">Endoplasmic reticulum</location>
    </subcellularLocation>
</comment>
<keyword evidence="4" id="KW-0808">Transferase</keyword>
<evidence type="ECO:0000256" key="2">
    <source>
        <dbReference type="ARBA" id="ARBA00007677"/>
    </source>
</evidence>
<evidence type="ECO:0000256" key="6">
    <source>
        <dbReference type="PIRSR" id="PIRSR018153-1"/>
    </source>
</evidence>
<keyword evidence="3" id="KW-0328">Glycosyltransferase</keyword>
<dbReference type="SUPFAM" id="SSF53448">
    <property type="entry name" value="Nucleotide-diphospho-sugar transferases"/>
    <property type="match status" value="1"/>
</dbReference>
<dbReference type="OrthoDB" id="439943at2759"/>
<evidence type="ECO:0000256" key="4">
    <source>
        <dbReference type="ARBA" id="ARBA00022679"/>
    </source>
</evidence>
<dbReference type="Pfam" id="PF01793">
    <property type="entry name" value="Glyco_transf_15"/>
    <property type="match status" value="1"/>
</dbReference>
<dbReference type="GO" id="GO:0005783">
    <property type="term" value="C:endoplasmic reticulum"/>
    <property type="evidence" value="ECO:0007669"/>
    <property type="project" value="UniProtKB-SubCell"/>
</dbReference>
<accession>B6K073</accession>
<dbReference type="PIRSF" id="PIRSF018153">
    <property type="entry name" value="Glyco_trans_15"/>
    <property type="match status" value="1"/>
</dbReference>
<dbReference type="eggNOG" id="KOG4472">
    <property type="taxonomic scope" value="Eukaryota"/>
</dbReference>
<dbReference type="STRING" id="402676.B6K073"/>
<evidence type="ECO:0000256" key="5">
    <source>
        <dbReference type="ARBA" id="ARBA00022824"/>
    </source>
</evidence>
<dbReference type="GO" id="GO:0000026">
    <property type="term" value="F:alpha-1,2-mannosyltransferase activity"/>
    <property type="evidence" value="ECO:0000318"/>
    <property type="project" value="GO_Central"/>
</dbReference>
<reference evidence="8 10" key="1">
    <citation type="journal article" date="2011" name="Science">
        <title>Comparative functional genomics of the fission yeasts.</title>
        <authorList>
            <person name="Rhind N."/>
            <person name="Chen Z."/>
            <person name="Yassour M."/>
            <person name="Thompson D.A."/>
            <person name="Haas B.J."/>
            <person name="Habib N."/>
            <person name="Wapinski I."/>
            <person name="Roy S."/>
            <person name="Lin M.F."/>
            <person name="Heiman D.I."/>
            <person name="Young S.K."/>
            <person name="Furuya K."/>
            <person name="Guo Y."/>
            <person name="Pidoux A."/>
            <person name="Chen H.M."/>
            <person name="Robbertse B."/>
            <person name="Goldberg J.M."/>
            <person name="Aoki K."/>
            <person name="Bayne E.H."/>
            <person name="Berlin A.M."/>
            <person name="Desjardins C.A."/>
            <person name="Dobbs E."/>
            <person name="Dukaj L."/>
            <person name="Fan L."/>
            <person name="FitzGerald M.G."/>
            <person name="French C."/>
            <person name="Gujja S."/>
            <person name="Hansen K."/>
            <person name="Keifenheim D."/>
            <person name="Levin J.Z."/>
            <person name="Mosher R.A."/>
            <person name="Mueller C.A."/>
            <person name="Pfiffner J."/>
            <person name="Priest M."/>
            <person name="Russ C."/>
            <person name="Smialowska A."/>
            <person name="Swoboda P."/>
            <person name="Sykes S.M."/>
            <person name="Vaughn M."/>
            <person name="Vengrova S."/>
            <person name="Yoder R."/>
            <person name="Zeng Q."/>
            <person name="Allshire R."/>
            <person name="Baulcombe D."/>
            <person name="Birren B.W."/>
            <person name="Brown W."/>
            <person name="Ekwall K."/>
            <person name="Kellis M."/>
            <person name="Leatherwood J."/>
            <person name="Levin H."/>
            <person name="Margalit H."/>
            <person name="Martienssen R."/>
            <person name="Nieduszynski C.A."/>
            <person name="Spatafora J.W."/>
            <person name="Friedman N."/>
            <person name="Dalgaard J.Z."/>
            <person name="Baumann P."/>
            <person name="Niki H."/>
            <person name="Regev A."/>
            <person name="Nusbaum C."/>
        </authorList>
    </citation>
    <scope>NUCLEOTIDE SEQUENCE [LARGE SCALE GENOMIC DNA]</scope>
    <source>
        <strain evidence="10">yFS275 / FY16936</strain>
    </source>
</reference>
<dbReference type="InterPro" id="IPR002685">
    <property type="entry name" value="Glyco_trans_15"/>
</dbReference>
<dbReference type="JaponicusDB" id="SJAG_01264">
    <property type="gene designation" value="omh1"/>
</dbReference>
<keyword evidence="7" id="KW-0472">Membrane</keyword>
<feature type="transmembrane region" description="Helical" evidence="7">
    <location>
        <begin position="7"/>
        <end position="26"/>
    </location>
</feature>
<proteinExistence type="inferred from homology"/>
<evidence type="ECO:0000313" key="10">
    <source>
        <dbReference type="Proteomes" id="UP000001744"/>
    </source>
</evidence>
<dbReference type="RefSeq" id="XP_002172516.1">
    <property type="nucleotide sequence ID" value="XM_002172480.2"/>
</dbReference>
<dbReference type="EMBL" id="KE651168">
    <property type="protein sequence ID" value="EEB06223.1"/>
    <property type="molecule type" value="Genomic_DNA"/>
</dbReference>
<dbReference type="GO" id="GO:0006493">
    <property type="term" value="P:protein O-linked glycosylation"/>
    <property type="evidence" value="ECO:0000318"/>
    <property type="project" value="GO_Central"/>
</dbReference>
<evidence type="ECO:0000313" key="8">
    <source>
        <dbReference type="EMBL" id="EEB06223.1"/>
    </source>
</evidence>
<dbReference type="GO" id="GO:0006487">
    <property type="term" value="P:protein N-linked glycosylation"/>
    <property type="evidence" value="ECO:0000318"/>
    <property type="project" value="GO_Central"/>
</dbReference>
<dbReference type="GO" id="GO:0035269">
    <property type="term" value="P:protein O-linked glycosylation via mannose"/>
    <property type="evidence" value="ECO:0007669"/>
    <property type="project" value="EnsemblFungi"/>
</dbReference>
<dbReference type="OMA" id="YCDIHYD"/>